<organism evidence="1 2">
    <name type="scientific">Acetobacter cerevisiae</name>
    <dbReference type="NCBI Taxonomy" id="178900"/>
    <lineage>
        <taxon>Bacteria</taxon>
        <taxon>Pseudomonadati</taxon>
        <taxon>Pseudomonadota</taxon>
        <taxon>Alphaproteobacteria</taxon>
        <taxon>Acetobacterales</taxon>
        <taxon>Acetobacteraceae</taxon>
        <taxon>Acetobacter</taxon>
    </lineage>
</organism>
<sequence length="72" mass="8398">MSDKVIAFKFLRWPMLETKRQTTFVLYAESKSESCMLRIKAKELSVARYISNGFSPRQNRQGTAKHQKKTEA</sequence>
<evidence type="ECO:0000313" key="1">
    <source>
        <dbReference type="EMBL" id="KXU93884.1"/>
    </source>
</evidence>
<dbReference type="PATRIC" id="fig|178900.5.peg.2492"/>
<comment type="caution">
    <text evidence="1">The sequence shown here is derived from an EMBL/GenBank/DDBJ whole genome shotgun (WGS) entry which is preliminary data.</text>
</comment>
<protein>
    <submittedName>
        <fullName evidence="1">Uncharacterized protein</fullName>
    </submittedName>
</protein>
<proteinExistence type="predicted"/>
<reference evidence="1 2" key="1">
    <citation type="submission" date="2015-06" db="EMBL/GenBank/DDBJ databases">
        <title>Improved classification and identification of acetic acid bacteria using matrix-assisted laser desorption/ionization time-of-flight mass spectrometry; Gluconobacter nephelii and Gluconobacter uchimurae are later heterotypic synonyms of Gluconobacter japonicus and Gluconobacter oxydans, respectively.</title>
        <authorList>
            <person name="Li L."/>
            <person name="Cleenwerck I."/>
            <person name="De Vuyst L."/>
            <person name="Vandamme P."/>
        </authorList>
    </citation>
    <scope>NUCLEOTIDE SEQUENCE [LARGE SCALE GENOMIC DNA]</scope>
    <source>
        <strain evidence="1 2">LMG 1625</strain>
    </source>
</reference>
<dbReference type="Proteomes" id="UP000075473">
    <property type="component" value="Unassembled WGS sequence"/>
</dbReference>
<dbReference type="EMBL" id="LHZA01000144">
    <property type="protein sequence ID" value="KXU93884.1"/>
    <property type="molecule type" value="Genomic_DNA"/>
</dbReference>
<gene>
    <name evidence="1" type="ORF">AD928_07905</name>
</gene>
<name>A0A149Q9J1_9PROT</name>
<accession>A0A149Q9J1</accession>
<dbReference type="AlphaFoldDB" id="A0A149Q9J1"/>
<evidence type="ECO:0000313" key="2">
    <source>
        <dbReference type="Proteomes" id="UP000075473"/>
    </source>
</evidence>